<dbReference type="InterPro" id="IPR043502">
    <property type="entry name" value="DNA/RNA_pol_sf"/>
</dbReference>
<proteinExistence type="predicted"/>
<name>A0AAV7EYD9_ARIFI</name>
<gene>
    <name evidence="2" type="ORF">H6P81_006403</name>
</gene>
<comment type="caution">
    <text evidence="2">The sequence shown here is derived from an EMBL/GenBank/DDBJ whole genome shotgun (WGS) entry which is preliminary data.</text>
</comment>
<keyword evidence="3" id="KW-1185">Reference proteome</keyword>
<sequence>MDVKSAFLNGYLAEEVYVEQPKGFVDTHHPNHVYHLTKALYGLKQAPRAWYDRLTKFLCSKGFVRGGVDKTLFIRKEGTVLTIAQVYVDDIVFGSTVDSTQKQFVRQMQEEFEMSLVGELSYFLGFQIKQRIDGIFISQEKYAKNLVKKFGLEDAKYMRTPMTTTDRIGKDTDGILVDPTVYRSMIGSLLYLTASRPDICYSVGLCARFQACPRESHVKTVKRIIRYVKITVNLGIWFSTSTSNVLAGYSDADWVGDVDDRKSTSGGYYGVISNAMTVYCDNTSAINISKNPVQHSRTKHIDIRHHFTRALVEEGQVMLEHVSTENQLADIFTKSLDAKRFEFLRGALGLCSSAPPSTGRKPQGYLIHPGPWLPGMSFDQQTFDYLVCHMRFVKTRMEKVVTCHKALQRELSLLE</sequence>
<dbReference type="PANTHER" id="PTHR11439:SF486">
    <property type="entry name" value="RLK (RECEPTOR-LIKE KINASE) PROTEIN, PUTATIVE-RELATED"/>
    <property type="match status" value="1"/>
</dbReference>
<evidence type="ECO:0000313" key="3">
    <source>
        <dbReference type="Proteomes" id="UP000825729"/>
    </source>
</evidence>
<evidence type="ECO:0000259" key="1">
    <source>
        <dbReference type="Pfam" id="PF07727"/>
    </source>
</evidence>
<protein>
    <recommendedName>
        <fullName evidence="1">Reverse transcriptase Ty1/copia-type domain-containing protein</fullName>
    </recommendedName>
</protein>
<dbReference type="PANTHER" id="PTHR11439">
    <property type="entry name" value="GAG-POL-RELATED RETROTRANSPOSON"/>
    <property type="match status" value="1"/>
</dbReference>
<dbReference type="CDD" id="cd09272">
    <property type="entry name" value="RNase_HI_RT_Ty1"/>
    <property type="match status" value="1"/>
</dbReference>
<organism evidence="2 3">
    <name type="scientific">Aristolochia fimbriata</name>
    <name type="common">White veined hardy Dutchman's pipe vine</name>
    <dbReference type="NCBI Taxonomy" id="158543"/>
    <lineage>
        <taxon>Eukaryota</taxon>
        <taxon>Viridiplantae</taxon>
        <taxon>Streptophyta</taxon>
        <taxon>Embryophyta</taxon>
        <taxon>Tracheophyta</taxon>
        <taxon>Spermatophyta</taxon>
        <taxon>Magnoliopsida</taxon>
        <taxon>Magnoliidae</taxon>
        <taxon>Piperales</taxon>
        <taxon>Aristolochiaceae</taxon>
        <taxon>Aristolochia</taxon>
    </lineage>
</organism>
<accession>A0AAV7EYD9</accession>
<reference evidence="2 3" key="1">
    <citation type="submission" date="2021-07" db="EMBL/GenBank/DDBJ databases">
        <title>The Aristolochia fimbriata genome: insights into angiosperm evolution, floral development and chemical biosynthesis.</title>
        <authorList>
            <person name="Jiao Y."/>
        </authorList>
    </citation>
    <scope>NUCLEOTIDE SEQUENCE [LARGE SCALE GENOMIC DNA]</scope>
    <source>
        <strain evidence="2">IBCAS-2021</strain>
        <tissue evidence="2">Leaf</tissue>
    </source>
</reference>
<dbReference type="SUPFAM" id="SSF56672">
    <property type="entry name" value="DNA/RNA polymerases"/>
    <property type="match status" value="1"/>
</dbReference>
<dbReference type="AlphaFoldDB" id="A0AAV7EYD9"/>
<dbReference type="EMBL" id="JAINDJ010000003">
    <property type="protein sequence ID" value="KAG9453499.1"/>
    <property type="molecule type" value="Genomic_DNA"/>
</dbReference>
<dbReference type="InterPro" id="IPR013103">
    <property type="entry name" value="RVT_2"/>
</dbReference>
<dbReference type="Pfam" id="PF07727">
    <property type="entry name" value="RVT_2"/>
    <property type="match status" value="1"/>
</dbReference>
<dbReference type="Proteomes" id="UP000825729">
    <property type="component" value="Unassembled WGS sequence"/>
</dbReference>
<feature type="domain" description="Reverse transcriptase Ty1/copia-type" evidence="1">
    <location>
        <begin position="1"/>
        <end position="163"/>
    </location>
</feature>
<evidence type="ECO:0000313" key="2">
    <source>
        <dbReference type="EMBL" id="KAG9453499.1"/>
    </source>
</evidence>